<dbReference type="EMBL" id="CP004044">
    <property type="protein sequence ID" value="AGC67102.1"/>
    <property type="molecule type" value="Genomic_DNA"/>
</dbReference>
<organism evidence="1 2">
    <name type="scientific">Thermoclostridium stercorarium (strain ATCC 35414 / DSM 8532 / NCIMB 11754)</name>
    <name type="common">Clostridium stercorarium</name>
    <dbReference type="NCBI Taxonomy" id="1121335"/>
    <lineage>
        <taxon>Bacteria</taxon>
        <taxon>Bacillati</taxon>
        <taxon>Bacillota</taxon>
        <taxon>Clostridia</taxon>
        <taxon>Eubacteriales</taxon>
        <taxon>Oscillospiraceae</taxon>
        <taxon>Thermoclostridium</taxon>
    </lineage>
</organism>
<evidence type="ECO:0000313" key="1">
    <source>
        <dbReference type="EMBL" id="AGC67102.1"/>
    </source>
</evidence>
<dbReference type="KEGG" id="css:Cst_c00700"/>
<dbReference type="STRING" id="1121335.Cst_c00700"/>
<dbReference type="PATRIC" id="fig|1121335.3.peg.68"/>
<gene>
    <name evidence="1" type="ordered locus">Cst_c00700</name>
</gene>
<dbReference type="Proteomes" id="UP000011220">
    <property type="component" value="Chromosome"/>
</dbReference>
<proteinExistence type="predicted"/>
<dbReference type="AlphaFoldDB" id="L7VK60"/>
<sequence>MADATDWRNASTVYNVTNTFFTMRLDNRGEIMYYILLALINDEC</sequence>
<accession>L7VK60</accession>
<evidence type="ECO:0000313" key="2">
    <source>
        <dbReference type="Proteomes" id="UP000011220"/>
    </source>
</evidence>
<keyword evidence="2" id="KW-1185">Reference proteome</keyword>
<name>L7VK60_THES1</name>
<reference evidence="1 2" key="1">
    <citation type="journal article" date="2013" name="Genome Announc.">
        <title>Complete genome sequence of Clostridium stercorarium subsp. stercorarium strain DSM 8532, a thermophilic degrader of plant cell wall fibers.</title>
        <authorList>
            <person name="Poehlein A."/>
            <person name="Zverlov V.V."/>
            <person name="Daniel R."/>
            <person name="Schwarz W.H."/>
            <person name="Liebl W."/>
        </authorList>
    </citation>
    <scope>NUCLEOTIDE SEQUENCE [LARGE SCALE GENOMIC DNA]</scope>
    <source>
        <strain evidence="2">ATCC 35414 / DSM 8532 / NCIMB 11754</strain>
    </source>
</reference>
<protein>
    <submittedName>
        <fullName evidence="1">Uncharacterized protein</fullName>
    </submittedName>
</protein>